<dbReference type="Proteomes" id="UP000295727">
    <property type="component" value="Chromosome 1"/>
</dbReference>
<dbReference type="OrthoDB" id="1523598at2"/>
<evidence type="ECO:0000256" key="1">
    <source>
        <dbReference type="SAM" id="MobiDB-lite"/>
    </source>
</evidence>
<dbReference type="CDD" id="cd00118">
    <property type="entry name" value="LysM"/>
    <property type="match status" value="1"/>
</dbReference>
<dbReference type="PROSITE" id="PS51782">
    <property type="entry name" value="LYSM"/>
    <property type="match status" value="1"/>
</dbReference>
<gene>
    <name evidence="3" type="ORF">E1956_07100</name>
</gene>
<dbReference type="KEGG" id="ppai:E1956_07100"/>
<dbReference type="AlphaFoldDB" id="A0A4P7CQU0"/>
<feature type="compositionally biased region" description="Polar residues" evidence="1">
    <location>
        <begin position="201"/>
        <end position="213"/>
    </location>
</feature>
<dbReference type="InterPro" id="IPR018392">
    <property type="entry name" value="LysM"/>
</dbReference>
<proteinExistence type="predicted"/>
<keyword evidence="4" id="KW-1185">Reference proteome</keyword>
<accession>A0A4P7CQU0</accession>
<dbReference type="Gene3D" id="3.10.350.10">
    <property type="entry name" value="LysM domain"/>
    <property type="match status" value="1"/>
</dbReference>
<evidence type="ECO:0000313" key="3">
    <source>
        <dbReference type="EMBL" id="QBQ96966.1"/>
    </source>
</evidence>
<dbReference type="InterPro" id="IPR036779">
    <property type="entry name" value="LysM_dom_sf"/>
</dbReference>
<name>A0A4P7CQU0_9BURK</name>
<feature type="domain" description="LysM" evidence="2">
    <location>
        <begin position="11"/>
        <end position="55"/>
    </location>
</feature>
<dbReference type="Pfam" id="PF11860">
    <property type="entry name" value="Muramidase"/>
    <property type="match status" value="1"/>
</dbReference>
<protein>
    <submittedName>
        <fullName evidence="3">DUF3380 domain-containing protein</fullName>
    </submittedName>
</protein>
<feature type="region of interest" description="Disordered" evidence="1">
    <location>
        <begin position="147"/>
        <end position="216"/>
    </location>
</feature>
<feature type="compositionally biased region" description="Pro residues" evidence="1">
    <location>
        <begin position="164"/>
        <end position="173"/>
    </location>
</feature>
<organism evidence="3 4">
    <name type="scientific">Paraburkholderia pallida</name>
    <dbReference type="NCBI Taxonomy" id="2547399"/>
    <lineage>
        <taxon>Bacteria</taxon>
        <taxon>Pseudomonadati</taxon>
        <taxon>Pseudomonadota</taxon>
        <taxon>Betaproteobacteria</taxon>
        <taxon>Burkholderiales</taxon>
        <taxon>Burkholderiaceae</taxon>
        <taxon>Paraburkholderia</taxon>
    </lineage>
</organism>
<sequence length="442" mass="49199">MSSNPMSDTPEVYVVQPGDTLSGIARTYGTTTYALAGMNRLQNPDRLTVGQRLVVSTKKVCAVVPLFIDRDRNPIKGLRYRIESRFASAFEGVSKLNGLGERFITKAEGEFVRILVRKLDGTWKLIHETQASIGEKLVTLKSGKIKLSTRTQPHPQTPDGVPVDDPPPAPKSKPVPIGTPKQAKGDMHHPAAQGADKGMKGQQSKTAQGATDTKFSKDRPDLQKYFALYTGERITDTDWNEAARAIQCEIAVIQAFAHVESGKSPFDHHNRPTIQYERHKFAKHTGHKYDALNADISGGPYTNKKFDKAGHPIAANDRYVADAYERFERAYGLDEDAAIMACSWGKFQVLGENYEGLGFPTVQKFLEAACTSEREHLLRLFVPFAMTVRDAKYGHGTLRNALIQKNWTNAAWLYNGPGYRKYGYDNQLKAAYEKIKAGSFRV</sequence>
<dbReference type="EMBL" id="CP038148">
    <property type="protein sequence ID" value="QBQ96966.1"/>
    <property type="molecule type" value="Genomic_DNA"/>
</dbReference>
<evidence type="ECO:0000259" key="2">
    <source>
        <dbReference type="PROSITE" id="PS51782"/>
    </source>
</evidence>
<dbReference type="Pfam" id="PF01476">
    <property type="entry name" value="LysM"/>
    <property type="match status" value="1"/>
</dbReference>
<evidence type="ECO:0000313" key="4">
    <source>
        <dbReference type="Proteomes" id="UP000295727"/>
    </source>
</evidence>
<dbReference type="InterPro" id="IPR024408">
    <property type="entry name" value="Muramidase"/>
</dbReference>
<reference evidence="3 4" key="1">
    <citation type="submission" date="2019-03" db="EMBL/GenBank/DDBJ databases">
        <title>Paraburkholderia sp. 7MH5, isolated from subtropical forest soil.</title>
        <authorList>
            <person name="Gao Z.-H."/>
            <person name="Qiu L.-H."/>
        </authorList>
    </citation>
    <scope>NUCLEOTIDE SEQUENCE [LARGE SCALE GENOMIC DNA]</scope>
    <source>
        <strain evidence="3 4">7MH5</strain>
    </source>
</reference>
<dbReference type="SUPFAM" id="SSF54106">
    <property type="entry name" value="LysM domain"/>
    <property type="match status" value="1"/>
</dbReference>
<dbReference type="SMART" id="SM00257">
    <property type="entry name" value="LysM"/>
    <property type="match status" value="1"/>
</dbReference>
<dbReference type="RefSeq" id="WP_134747980.1">
    <property type="nucleotide sequence ID" value="NZ_CP038148.1"/>
</dbReference>